<protein>
    <recommendedName>
        <fullName evidence="1">YagK/YfjJ C-terminal domain-containing protein</fullName>
    </recommendedName>
</protein>
<dbReference type="EMBL" id="FWEU01000003">
    <property type="protein sequence ID" value="SLM24904.1"/>
    <property type="molecule type" value="Genomic_DNA"/>
</dbReference>
<evidence type="ECO:0000259" key="1">
    <source>
        <dbReference type="Pfam" id="PF11726"/>
    </source>
</evidence>
<evidence type="ECO:0000313" key="3">
    <source>
        <dbReference type="Proteomes" id="UP000191133"/>
    </source>
</evidence>
<dbReference type="InterPro" id="IPR057271">
    <property type="entry name" value="YagK_YfjJ_C"/>
</dbReference>
<dbReference type="Proteomes" id="UP000191133">
    <property type="component" value="Unassembled WGS sequence"/>
</dbReference>
<feature type="domain" description="YagK/YfjJ C-terminal" evidence="1">
    <location>
        <begin position="164"/>
        <end position="326"/>
    </location>
</feature>
<evidence type="ECO:0000313" key="2">
    <source>
        <dbReference type="EMBL" id="SLM24904.1"/>
    </source>
</evidence>
<sequence>MKNNSAFLRERAYVWGEDGTRFITHQLTAVLDVKRIVDMMGKLMAGRKPAFRVCSKYGRQWVEKTPLGETILLCLKSGLQEIDEHFPTHRHSPLYTLFKRFLGPFAYMGGRAWPENVPMLNAAVAKIRAFAKGKALGRRMDNLKRAERENAKSCKRLLRMLRDRYSKLLVLRLDLEYFSEFCPGSGFRGQAMTLKQAKTHRDRFLDYLRKGPYAAHLAGYMWKLEYGLEKGHHFHMAIFFDGQRVVRDITLADILGKYWQETVTGSKGMFFNCNKKKEAYERCGIGMVNRGDDEKWSALVDALRYLTKVDLYLRFRPDGRARTFGTGGPYGGVAPSPGLAPCVGLKIKVSGDG</sequence>
<gene>
    <name evidence="2" type="ORF">SAMN04488690_2632</name>
</gene>
<accession>A0A1W1H094</accession>
<reference evidence="3" key="1">
    <citation type="submission" date="2016-10" db="EMBL/GenBank/DDBJ databases">
        <authorList>
            <person name="Varghese N."/>
        </authorList>
    </citation>
    <scope>NUCLEOTIDE SEQUENCE [LARGE SCALE GENOMIC DNA]</scope>
    <source>
        <strain evidence="3">92MFCol6.1</strain>
    </source>
</reference>
<dbReference type="AlphaFoldDB" id="A0A1W1H094"/>
<name>A0A1W1H094_9GAMM</name>
<dbReference type="RefSeq" id="WP_170919611.1">
    <property type="nucleotide sequence ID" value="NZ_FWEU01000003.1"/>
</dbReference>
<dbReference type="Pfam" id="PF11726">
    <property type="entry name" value="YagK_YfjJ_C"/>
    <property type="match status" value="1"/>
</dbReference>
<proteinExistence type="predicted"/>
<organism evidence="2 3">
    <name type="scientific">Stenotrophomonas indicatrix</name>
    <dbReference type="NCBI Taxonomy" id="2045451"/>
    <lineage>
        <taxon>Bacteria</taxon>
        <taxon>Pseudomonadati</taxon>
        <taxon>Pseudomonadota</taxon>
        <taxon>Gammaproteobacteria</taxon>
        <taxon>Lysobacterales</taxon>
        <taxon>Lysobacteraceae</taxon>
        <taxon>Stenotrophomonas</taxon>
    </lineage>
</organism>